<feature type="transmembrane region" description="Helical" evidence="1">
    <location>
        <begin position="25"/>
        <end position="46"/>
    </location>
</feature>
<dbReference type="OrthoDB" id="4751929at2"/>
<keyword evidence="1" id="KW-1133">Transmembrane helix</keyword>
<name>A0A1A0V8W9_MYCPR</name>
<sequence>MTVWILLFGWAVVHPQYHWWTPWPAWAVAIGLAAFGLLAAIPITLITQPVVNTYATVLKGLTAAQRSAVARALRSEPIPTDPAVLTAAVRAIDLSNAYRDRVTPARRRLSWVLIGLFAIALPVLEFFADQPRLALLYLAIAVMLVVGQVWPKWDRRRREPHLARLRTAADADPEVAGAVAQTVAPAAPPTTRQRWLRAGLVLLLAVVAGLAFGMLSQFSGRDCRTAIGAARYISDHRELLDSSKIGPGGPDLSEYRTWSAQLGRYAERVDDPAVGRRLRQISDLSSEIVDIVEQARTPGLSNDGIRIRKVSYFNIVQRLVDADTQMVHLCER</sequence>
<protein>
    <submittedName>
        <fullName evidence="2">Uncharacterized protein</fullName>
    </submittedName>
</protein>
<dbReference type="RefSeq" id="WP_064887982.1">
    <property type="nucleotide sequence ID" value="NZ_LZSY01000200.1"/>
</dbReference>
<evidence type="ECO:0000313" key="3">
    <source>
        <dbReference type="Proteomes" id="UP000094008"/>
    </source>
</evidence>
<evidence type="ECO:0000313" key="2">
    <source>
        <dbReference type="EMBL" id="OBB79674.1"/>
    </source>
</evidence>
<accession>A0A1A0V8W9</accession>
<feature type="transmembrane region" description="Helical" evidence="1">
    <location>
        <begin position="134"/>
        <end position="151"/>
    </location>
</feature>
<organism evidence="2 3">
    <name type="scientific">Mycolicibacterium peregrinum</name>
    <name type="common">Mycobacterium peregrinum</name>
    <dbReference type="NCBI Taxonomy" id="43304"/>
    <lineage>
        <taxon>Bacteria</taxon>
        <taxon>Bacillati</taxon>
        <taxon>Actinomycetota</taxon>
        <taxon>Actinomycetes</taxon>
        <taxon>Mycobacteriales</taxon>
        <taxon>Mycobacteriaceae</taxon>
        <taxon>Mycolicibacterium</taxon>
    </lineage>
</organism>
<gene>
    <name evidence="2" type="ORF">A5779_12335</name>
</gene>
<keyword evidence="1" id="KW-0472">Membrane</keyword>
<comment type="caution">
    <text evidence="2">The sequence shown here is derived from an EMBL/GenBank/DDBJ whole genome shotgun (WGS) entry which is preliminary data.</text>
</comment>
<dbReference type="AlphaFoldDB" id="A0A1A0V8W9"/>
<dbReference type="Proteomes" id="UP000094008">
    <property type="component" value="Unassembled WGS sequence"/>
</dbReference>
<reference evidence="3" key="1">
    <citation type="submission" date="2016-06" db="EMBL/GenBank/DDBJ databases">
        <authorList>
            <person name="Sutton G."/>
            <person name="Brinkac L."/>
            <person name="Sanka R."/>
            <person name="Adams M."/>
            <person name="Lau E."/>
            <person name="Mehaffy C."/>
            <person name="Tameris M."/>
            <person name="Hatherill M."/>
            <person name="Hanekom W."/>
            <person name="Mahomed H."/>
            <person name="Mcshane H."/>
        </authorList>
    </citation>
    <scope>NUCLEOTIDE SEQUENCE [LARGE SCALE GENOMIC DNA]</scope>
    <source>
        <strain evidence="3">852002-10433_SCH5171157</strain>
    </source>
</reference>
<evidence type="ECO:0000256" key="1">
    <source>
        <dbReference type="SAM" id="Phobius"/>
    </source>
</evidence>
<feature type="transmembrane region" description="Helical" evidence="1">
    <location>
        <begin position="195"/>
        <end position="215"/>
    </location>
</feature>
<keyword evidence="1" id="KW-0812">Transmembrane</keyword>
<feature type="transmembrane region" description="Helical" evidence="1">
    <location>
        <begin position="109"/>
        <end position="128"/>
    </location>
</feature>
<dbReference type="EMBL" id="LZSY01000200">
    <property type="protein sequence ID" value="OBB79674.1"/>
    <property type="molecule type" value="Genomic_DNA"/>
</dbReference>
<proteinExistence type="predicted"/>